<dbReference type="GO" id="GO:0006629">
    <property type="term" value="P:lipid metabolic process"/>
    <property type="evidence" value="ECO:0007669"/>
    <property type="project" value="InterPro"/>
</dbReference>
<keyword evidence="8" id="KW-1185">Reference proteome</keyword>
<dbReference type="InterPro" id="IPR029058">
    <property type="entry name" value="AB_hydrolase_fold"/>
</dbReference>
<name>A0A0C3DV70_9AGAM</name>
<dbReference type="AlphaFoldDB" id="A0A0C3DV70"/>
<dbReference type="Proteomes" id="UP000053989">
    <property type="component" value="Unassembled WGS sequence"/>
</dbReference>
<comment type="similarity">
    <text evidence="2">Belongs to the AB hydrolase superfamily. Lipase family. Class 3 subfamily.</text>
</comment>
<dbReference type="InterPro" id="IPR051218">
    <property type="entry name" value="Sec_MonoDiacylglyc_Lipase"/>
</dbReference>
<dbReference type="InterPro" id="IPR002921">
    <property type="entry name" value="Fungal_lipase-type"/>
</dbReference>
<reference evidence="7 8" key="1">
    <citation type="submission" date="2014-04" db="EMBL/GenBank/DDBJ databases">
        <authorList>
            <consortium name="DOE Joint Genome Institute"/>
            <person name="Kuo A."/>
            <person name="Kohler A."/>
            <person name="Nagy L.G."/>
            <person name="Floudas D."/>
            <person name="Copeland A."/>
            <person name="Barry K.W."/>
            <person name="Cichocki N."/>
            <person name="Veneault-Fourrey C."/>
            <person name="LaButti K."/>
            <person name="Lindquist E.A."/>
            <person name="Lipzen A."/>
            <person name="Lundell T."/>
            <person name="Morin E."/>
            <person name="Murat C."/>
            <person name="Sun H."/>
            <person name="Tunlid A."/>
            <person name="Henrissat B."/>
            <person name="Grigoriev I.V."/>
            <person name="Hibbett D.S."/>
            <person name="Martin F."/>
            <person name="Nordberg H.P."/>
            <person name="Cantor M.N."/>
            <person name="Hua S.X."/>
        </authorList>
    </citation>
    <scope>NUCLEOTIDE SEQUENCE [LARGE SCALE GENOMIC DNA]</scope>
    <source>
        <strain evidence="7 8">Foug A</strain>
    </source>
</reference>
<evidence type="ECO:0000256" key="5">
    <source>
        <dbReference type="SAM" id="SignalP"/>
    </source>
</evidence>
<dbReference type="Pfam" id="PF01764">
    <property type="entry name" value="Lipase_3"/>
    <property type="match status" value="1"/>
</dbReference>
<accession>A0A0C3DV70</accession>
<evidence type="ECO:0000256" key="4">
    <source>
        <dbReference type="ARBA" id="ARBA00048461"/>
    </source>
</evidence>
<evidence type="ECO:0000256" key="1">
    <source>
        <dbReference type="ARBA" id="ARBA00023157"/>
    </source>
</evidence>
<reference evidence="8" key="2">
    <citation type="submission" date="2015-01" db="EMBL/GenBank/DDBJ databases">
        <title>Evolutionary Origins and Diversification of the Mycorrhizal Mutualists.</title>
        <authorList>
            <consortium name="DOE Joint Genome Institute"/>
            <consortium name="Mycorrhizal Genomics Consortium"/>
            <person name="Kohler A."/>
            <person name="Kuo A."/>
            <person name="Nagy L.G."/>
            <person name="Floudas D."/>
            <person name="Copeland A."/>
            <person name="Barry K.W."/>
            <person name="Cichocki N."/>
            <person name="Veneault-Fourrey C."/>
            <person name="LaButti K."/>
            <person name="Lindquist E.A."/>
            <person name="Lipzen A."/>
            <person name="Lundell T."/>
            <person name="Morin E."/>
            <person name="Murat C."/>
            <person name="Riley R."/>
            <person name="Ohm R."/>
            <person name="Sun H."/>
            <person name="Tunlid A."/>
            <person name="Henrissat B."/>
            <person name="Grigoriev I.V."/>
            <person name="Hibbett D.S."/>
            <person name="Martin F."/>
        </authorList>
    </citation>
    <scope>NUCLEOTIDE SEQUENCE [LARGE SCALE GENOMIC DNA]</scope>
    <source>
        <strain evidence="8">Foug A</strain>
    </source>
</reference>
<dbReference type="InParanoid" id="A0A0C3DV70"/>
<dbReference type="PANTHER" id="PTHR45856">
    <property type="entry name" value="ALPHA/BETA-HYDROLASES SUPERFAMILY PROTEIN"/>
    <property type="match status" value="1"/>
</dbReference>
<feature type="signal peptide" evidence="5">
    <location>
        <begin position="1"/>
        <end position="16"/>
    </location>
</feature>
<dbReference type="Gene3D" id="3.40.50.1820">
    <property type="entry name" value="alpha/beta hydrolase"/>
    <property type="match status" value="1"/>
</dbReference>
<evidence type="ECO:0000313" key="8">
    <source>
        <dbReference type="Proteomes" id="UP000053989"/>
    </source>
</evidence>
<keyword evidence="1" id="KW-1015">Disulfide bond</keyword>
<dbReference type="OrthoDB" id="426718at2759"/>
<keyword evidence="5" id="KW-0732">Signal</keyword>
<evidence type="ECO:0000259" key="6">
    <source>
        <dbReference type="Pfam" id="PF01764"/>
    </source>
</evidence>
<comment type="catalytic activity">
    <reaction evidence="4">
        <text>a monoacylglycerol + H2O = glycerol + a fatty acid + H(+)</text>
        <dbReference type="Rhea" id="RHEA:15245"/>
        <dbReference type="ChEBI" id="CHEBI:15377"/>
        <dbReference type="ChEBI" id="CHEBI:15378"/>
        <dbReference type="ChEBI" id="CHEBI:17408"/>
        <dbReference type="ChEBI" id="CHEBI:17754"/>
        <dbReference type="ChEBI" id="CHEBI:28868"/>
    </reaction>
</comment>
<dbReference type="PANTHER" id="PTHR45856:SF25">
    <property type="entry name" value="FUNGAL LIPASE-LIKE DOMAIN-CONTAINING PROTEIN"/>
    <property type="match status" value="1"/>
</dbReference>
<comment type="catalytic activity">
    <reaction evidence="3">
        <text>a diacylglycerol + H2O = a monoacylglycerol + a fatty acid + H(+)</text>
        <dbReference type="Rhea" id="RHEA:32731"/>
        <dbReference type="ChEBI" id="CHEBI:15377"/>
        <dbReference type="ChEBI" id="CHEBI:15378"/>
        <dbReference type="ChEBI" id="CHEBI:17408"/>
        <dbReference type="ChEBI" id="CHEBI:18035"/>
        <dbReference type="ChEBI" id="CHEBI:28868"/>
    </reaction>
</comment>
<evidence type="ECO:0000313" key="7">
    <source>
        <dbReference type="EMBL" id="KIM60049.1"/>
    </source>
</evidence>
<organism evidence="7 8">
    <name type="scientific">Scleroderma citrinum Foug A</name>
    <dbReference type="NCBI Taxonomy" id="1036808"/>
    <lineage>
        <taxon>Eukaryota</taxon>
        <taxon>Fungi</taxon>
        <taxon>Dikarya</taxon>
        <taxon>Basidiomycota</taxon>
        <taxon>Agaricomycotina</taxon>
        <taxon>Agaricomycetes</taxon>
        <taxon>Agaricomycetidae</taxon>
        <taxon>Boletales</taxon>
        <taxon>Sclerodermatineae</taxon>
        <taxon>Sclerodermataceae</taxon>
        <taxon>Scleroderma</taxon>
    </lineage>
</organism>
<protein>
    <recommendedName>
        <fullName evidence="6">Fungal lipase-type domain-containing protein</fullName>
    </recommendedName>
</protein>
<dbReference type="SUPFAM" id="SSF53474">
    <property type="entry name" value="alpha/beta-Hydrolases"/>
    <property type="match status" value="1"/>
</dbReference>
<feature type="domain" description="Fungal lipase-type" evidence="6">
    <location>
        <begin position="96"/>
        <end position="225"/>
    </location>
</feature>
<proteinExistence type="inferred from homology"/>
<feature type="chain" id="PRO_5002163767" description="Fungal lipase-type domain-containing protein" evidence="5">
    <location>
        <begin position="17"/>
        <end position="380"/>
    </location>
</feature>
<gene>
    <name evidence="7" type="ORF">SCLCIDRAFT_26846</name>
</gene>
<dbReference type="CDD" id="cd00519">
    <property type="entry name" value="Lipase_3"/>
    <property type="match status" value="1"/>
</dbReference>
<sequence>MSLLVATLMGAAIVNALSARQNITPLSTFQIDSFTSYTYFASAAYCTAAQTLAWNCGTNCQVNSGFLPVASGGDGDFVQYWYVGYDPSLSTVIVAHQGTVPSKITSLTTLDPTLFPGISSDIEVHSGFKDAQEATATDVLAAVTTAMSKYGTASVTAVGHSLGGAISLLDSVYLPLHLPAGTSFKTIAYGLPRVGNQAFASYVDGNLHLTHINNKEDPIPICPGMSLGFVHPAGEAHIEDSGEWAACPGQDNPSTQCIVGGVPYIWDGNESDHDGPYNGVKMGCGKAMANAVPHTLLTDSFVLAVQPFVFISWALNCMEARTYIERGFVLGSPQYQRQSLAQSWPYSLSLLPSSVFRLIRSLHRLSPVSGKVYLTQLPKF</sequence>
<dbReference type="STRING" id="1036808.A0A0C3DV70"/>
<dbReference type="HOGENOM" id="CLU_032957_9_1_1"/>
<dbReference type="EMBL" id="KN822066">
    <property type="protein sequence ID" value="KIM60049.1"/>
    <property type="molecule type" value="Genomic_DNA"/>
</dbReference>
<evidence type="ECO:0000256" key="2">
    <source>
        <dbReference type="ARBA" id="ARBA00043996"/>
    </source>
</evidence>
<evidence type="ECO:0000256" key="3">
    <source>
        <dbReference type="ARBA" id="ARBA00047591"/>
    </source>
</evidence>